<accession>A0ACC0TGJ3</accession>
<keyword evidence="2" id="KW-1185">Reference proteome</keyword>
<protein>
    <submittedName>
        <fullName evidence="1">Uncharacterized protein</fullName>
    </submittedName>
</protein>
<gene>
    <name evidence="1" type="ORF">POPTR_002G220667v4</name>
</gene>
<proteinExistence type="predicted"/>
<reference evidence="1 2" key="1">
    <citation type="journal article" date="2006" name="Science">
        <title>The genome of black cottonwood, Populus trichocarpa (Torr. &amp; Gray).</title>
        <authorList>
            <person name="Tuskan G.A."/>
            <person name="Difazio S."/>
            <person name="Jansson S."/>
            <person name="Bohlmann J."/>
            <person name="Grigoriev I."/>
            <person name="Hellsten U."/>
            <person name="Putnam N."/>
            <person name="Ralph S."/>
            <person name="Rombauts S."/>
            <person name="Salamov A."/>
            <person name="Schein J."/>
            <person name="Sterck L."/>
            <person name="Aerts A."/>
            <person name="Bhalerao R.R."/>
            <person name="Bhalerao R.P."/>
            <person name="Blaudez D."/>
            <person name="Boerjan W."/>
            <person name="Brun A."/>
            <person name="Brunner A."/>
            <person name="Busov V."/>
            <person name="Campbell M."/>
            <person name="Carlson J."/>
            <person name="Chalot M."/>
            <person name="Chapman J."/>
            <person name="Chen G.L."/>
            <person name="Cooper D."/>
            <person name="Coutinho P.M."/>
            <person name="Couturier J."/>
            <person name="Covert S."/>
            <person name="Cronk Q."/>
            <person name="Cunningham R."/>
            <person name="Davis J."/>
            <person name="Degroeve S."/>
            <person name="Dejardin A."/>
            <person name="Depamphilis C."/>
            <person name="Detter J."/>
            <person name="Dirks B."/>
            <person name="Dubchak I."/>
            <person name="Duplessis S."/>
            <person name="Ehlting J."/>
            <person name="Ellis B."/>
            <person name="Gendler K."/>
            <person name="Goodstein D."/>
            <person name="Gribskov M."/>
            <person name="Grimwood J."/>
            <person name="Groover A."/>
            <person name="Gunter L."/>
            <person name="Hamberger B."/>
            <person name="Heinze B."/>
            <person name="Helariutta Y."/>
            <person name="Henrissat B."/>
            <person name="Holligan D."/>
            <person name="Holt R."/>
            <person name="Huang W."/>
            <person name="Islam-Faridi N."/>
            <person name="Jones S."/>
            <person name="Jones-Rhoades M."/>
            <person name="Jorgensen R."/>
            <person name="Joshi C."/>
            <person name="Kangasjarvi J."/>
            <person name="Karlsson J."/>
            <person name="Kelleher C."/>
            <person name="Kirkpatrick R."/>
            <person name="Kirst M."/>
            <person name="Kohler A."/>
            <person name="Kalluri U."/>
            <person name="Larimer F."/>
            <person name="Leebens-Mack J."/>
            <person name="Leple J.C."/>
            <person name="Locascio P."/>
            <person name="Lou Y."/>
            <person name="Lucas S."/>
            <person name="Martin F."/>
            <person name="Montanini B."/>
            <person name="Napoli C."/>
            <person name="Nelson D.R."/>
            <person name="Nelson C."/>
            <person name="Nieminen K."/>
            <person name="Nilsson O."/>
            <person name="Pereda V."/>
            <person name="Peter G."/>
            <person name="Philippe R."/>
            <person name="Pilate G."/>
            <person name="Poliakov A."/>
            <person name="Razumovskaya J."/>
            <person name="Richardson P."/>
            <person name="Rinaldi C."/>
            <person name="Ritland K."/>
            <person name="Rouze P."/>
            <person name="Ryaboy D."/>
            <person name="Schmutz J."/>
            <person name="Schrader J."/>
            <person name="Segerman B."/>
            <person name="Shin H."/>
            <person name="Siddiqui A."/>
            <person name="Sterky F."/>
            <person name="Terry A."/>
            <person name="Tsai C.J."/>
            <person name="Uberbacher E."/>
            <person name="Unneberg P."/>
            <person name="Vahala J."/>
            <person name="Wall K."/>
            <person name="Wessler S."/>
            <person name="Yang G."/>
            <person name="Yin T."/>
            <person name="Douglas C."/>
            <person name="Marra M."/>
            <person name="Sandberg G."/>
            <person name="Van de Peer Y."/>
            <person name="Rokhsar D."/>
        </authorList>
    </citation>
    <scope>NUCLEOTIDE SEQUENCE [LARGE SCALE GENOMIC DNA]</scope>
    <source>
        <strain evidence="2">cv. Nisqually</strain>
    </source>
</reference>
<organism evidence="1 2">
    <name type="scientific">Populus trichocarpa</name>
    <name type="common">Western balsam poplar</name>
    <name type="synonym">Populus balsamifera subsp. trichocarpa</name>
    <dbReference type="NCBI Taxonomy" id="3694"/>
    <lineage>
        <taxon>Eukaryota</taxon>
        <taxon>Viridiplantae</taxon>
        <taxon>Streptophyta</taxon>
        <taxon>Embryophyta</taxon>
        <taxon>Tracheophyta</taxon>
        <taxon>Spermatophyta</taxon>
        <taxon>Magnoliopsida</taxon>
        <taxon>eudicotyledons</taxon>
        <taxon>Gunneridae</taxon>
        <taxon>Pentapetalae</taxon>
        <taxon>rosids</taxon>
        <taxon>fabids</taxon>
        <taxon>Malpighiales</taxon>
        <taxon>Salicaceae</taxon>
        <taxon>Saliceae</taxon>
        <taxon>Populus</taxon>
    </lineage>
</organism>
<sequence length="106" mass="11957">MTSFSNSNHTIDRLPRTIIPLEATVISTAKDTNTNLLQPPAGPLHTNKPITTPLFHYKPQNRPTLSFASSLFVRAAVSHQELLYNHQTHLPLPQHRSVVLKTSRER</sequence>
<dbReference type="EMBL" id="CM009291">
    <property type="protein sequence ID" value="KAI9400266.1"/>
    <property type="molecule type" value="Genomic_DNA"/>
</dbReference>
<evidence type="ECO:0000313" key="2">
    <source>
        <dbReference type="Proteomes" id="UP000006729"/>
    </source>
</evidence>
<evidence type="ECO:0000313" key="1">
    <source>
        <dbReference type="EMBL" id="KAI9400266.1"/>
    </source>
</evidence>
<dbReference type="Proteomes" id="UP000006729">
    <property type="component" value="Chromosome 2"/>
</dbReference>
<name>A0ACC0TGJ3_POPTR</name>
<comment type="caution">
    <text evidence="1">The sequence shown here is derived from an EMBL/GenBank/DDBJ whole genome shotgun (WGS) entry which is preliminary data.</text>
</comment>